<evidence type="ECO:0000256" key="7">
    <source>
        <dbReference type="ARBA" id="ARBA00048600"/>
    </source>
</evidence>
<dbReference type="PANTHER" id="PTHR48095:SF2">
    <property type="entry name" value="BIOTIN CARBOXYLASE, CHLOROPLASTIC"/>
    <property type="match status" value="1"/>
</dbReference>
<evidence type="ECO:0000256" key="5">
    <source>
        <dbReference type="ARBA" id="ARBA00022840"/>
    </source>
</evidence>
<evidence type="ECO:0000256" key="2">
    <source>
        <dbReference type="ARBA" id="ARBA00013263"/>
    </source>
</evidence>
<dbReference type="SUPFAM" id="SSF56059">
    <property type="entry name" value="Glutathione synthetase ATP-binding domain-like"/>
    <property type="match status" value="1"/>
</dbReference>
<dbReference type="Pfam" id="PF02786">
    <property type="entry name" value="CPSase_L_D2"/>
    <property type="match status" value="1"/>
</dbReference>
<feature type="domain" description="Biotin carboxylation" evidence="10">
    <location>
        <begin position="4"/>
        <end position="472"/>
    </location>
</feature>
<dbReference type="RefSeq" id="WP_155935561.1">
    <property type="nucleotide sequence ID" value="NZ_WODC01000011.1"/>
</dbReference>
<dbReference type="InterPro" id="IPR005481">
    <property type="entry name" value="BC-like_N"/>
</dbReference>
<dbReference type="InterPro" id="IPR005479">
    <property type="entry name" value="CPAse_ATP-bd"/>
</dbReference>
<dbReference type="GO" id="GO:0005524">
    <property type="term" value="F:ATP binding"/>
    <property type="evidence" value="ECO:0007669"/>
    <property type="project" value="UniProtKB-UniRule"/>
</dbReference>
<dbReference type="PROSITE" id="PS50975">
    <property type="entry name" value="ATP_GRASP"/>
    <property type="match status" value="1"/>
</dbReference>
<dbReference type="Pfam" id="PF02785">
    <property type="entry name" value="Biotin_carb_C"/>
    <property type="match status" value="1"/>
</dbReference>
<dbReference type="PROSITE" id="PS50979">
    <property type="entry name" value="BC"/>
    <property type="match status" value="1"/>
</dbReference>
<feature type="domain" description="ATP-grasp" evidence="9">
    <location>
        <begin position="125"/>
        <end position="347"/>
    </location>
</feature>
<comment type="catalytic activity">
    <reaction evidence="7">
        <text>N(6)-biotinyl-L-lysyl-[protein] + hydrogencarbonate + ATP = N(6)-carboxybiotinyl-L-lysyl-[protein] + ADP + phosphate + H(+)</text>
        <dbReference type="Rhea" id="RHEA:13501"/>
        <dbReference type="Rhea" id="RHEA-COMP:10505"/>
        <dbReference type="Rhea" id="RHEA-COMP:10506"/>
        <dbReference type="ChEBI" id="CHEBI:15378"/>
        <dbReference type="ChEBI" id="CHEBI:17544"/>
        <dbReference type="ChEBI" id="CHEBI:30616"/>
        <dbReference type="ChEBI" id="CHEBI:43474"/>
        <dbReference type="ChEBI" id="CHEBI:83144"/>
        <dbReference type="ChEBI" id="CHEBI:83145"/>
        <dbReference type="ChEBI" id="CHEBI:456216"/>
        <dbReference type="EC" id="6.3.4.14"/>
    </reaction>
</comment>
<dbReference type="Proteomes" id="UP000461162">
    <property type="component" value="Unassembled WGS sequence"/>
</dbReference>
<evidence type="ECO:0000313" key="12">
    <source>
        <dbReference type="Proteomes" id="UP000461162"/>
    </source>
</evidence>
<dbReference type="PANTHER" id="PTHR48095">
    <property type="entry name" value="PYRUVATE CARBOXYLASE SUBUNIT A"/>
    <property type="match status" value="1"/>
</dbReference>
<keyword evidence="4 8" id="KW-0547">Nucleotide-binding</keyword>
<dbReference type="InterPro" id="IPR011764">
    <property type="entry name" value="Biotin_carboxylation_dom"/>
</dbReference>
<dbReference type="InterPro" id="IPR013815">
    <property type="entry name" value="ATP_grasp_subdomain_1"/>
</dbReference>
<dbReference type="SUPFAM" id="SSF51246">
    <property type="entry name" value="Rudiment single hybrid motif"/>
    <property type="match status" value="1"/>
</dbReference>
<evidence type="ECO:0000256" key="8">
    <source>
        <dbReference type="PROSITE-ProRule" id="PRU00409"/>
    </source>
</evidence>
<evidence type="ECO:0000256" key="4">
    <source>
        <dbReference type="ARBA" id="ARBA00022741"/>
    </source>
</evidence>
<dbReference type="Gene3D" id="3.30.470.20">
    <property type="entry name" value="ATP-grasp fold, B domain"/>
    <property type="match status" value="1"/>
</dbReference>
<dbReference type="AlphaFoldDB" id="A0A7K1KRI5"/>
<dbReference type="GO" id="GO:0046872">
    <property type="term" value="F:metal ion binding"/>
    <property type="evidence" value="ECO:0007669"/>
    <property type="project" value="InterPro"/>
</dbReference>
<dbReference type="Gene3D" id="3.30.1490.20">
    <property type="entry name" value="ATP-grasp fold, A domain"/>
    <property type="match status" value="1"/>
</dbReference>
<dbReference type="InterPro" id="IPR011054">
    <property type="entry name" value="Rudment_hybrid_motif"/>
</dbReference>
<dbReference type="PROSITE" id="PS00867">
    <property type="entry name" value="CPSASE_2"/>
    <property type="match status" value="1"/>
</dbReference>
<gene>
    <name evidence="11" type="ORF">GKC30_13815</name>
</gene>
<keyword evidence="3" id="KW-0436">Ligase</keyword>
<evidence type="ECO:0000256" key="6">
    <source>
        <dbReference type="ARBA" id="ARBA00023267"/>
    </source>
</evidence>
<dbReference type="EMBL" id="WODC01000011">
    <property type="protein sequence ID" value="MUM78713.1"/>
    <property type="molecule type" value="Genomic_DNA"/>
</dbReference>
<dbReference type="SUPFAM" id="SSF52440">
    <property type="entry name" value="PreATP-grasp domain"/>
    <property type="match status" value="1"/>
</dbReference>
<sequence>MSGAGHRVLIANRGEIAMRVMRACVGLGIDFVCVHTSEDVHSGHVRLARELGGDGAVYRIHSYLDANELFAVADAAKATAVHPGYGFFAEDFRFARRVVRRDRPMEFIGPSWWVIRDLGDKINTKRIARSLNVPTVPGSDRPVYSEMEADEIAASLFEFQATQGIIDGVIMVKASAGGGGMGIEEVGSFDEFRSVFRRIRNYAKRNFGDEGVLIEQRIFDFNHLEVQVVSERGGKNHVHFGTRNCSIQSTGKQKRVEVAPGFAPGTVPYTFDAARVLADITEYSLAMAREAGYDNVGTWEWIVTPRGEPFLMEVNTRIQVENGVSAVISRVKDRPVDIITEQVRLALGESLGYSQEDIAFKGVGIEYRIVAESPDNRFTPCAGTVTRLSWQDHDWLRVFTQVPRDVPYEIPMEYDPNLALAIVWGADLDEAKARGQRFLNELVLEGTGAGRDGAFYTNIRYLSGMTGKILEF</sequence>
<evidence type="ECO:0000256" key="3">
    <source>
        <dbReference type="ARBA" id="ARBA00022598"/>
    </source>
</evidence>
<keyword evidence="6" id="KW-0092">Biotin</keyword>
<evidence type="ECO:0000259" key="10">
    <source>
        <dbReference type="PROSITE" id="PS50979"/>
    </source>
</evidence>
<proteinExistence type="predicted"/>
<protein>
    <recommendedName>
        <fullName evidence="2">biotin carboxylase</fullName>
        <ecNumber evidence="2">6.3.4.14</ecNumber>
    </recommendedName>
</protein>
<dbReference type="InterPro" id="IPR011761">
    <property type="entry name" value="ATP-grasp"/>
</dbReference>
<evidence type="ECO:0000259" key="9">
    <source>
        <dbReference type="PROSITE" id="PS50975"/>
    </source>
</evidence>
<reference evidence="11 12" key="1">
    <citation type="submission" date="2019-11" db="EMBL/GenBank/DDBJ databases">
        <title>Pseudodesulfovibrio alkaliphilus, sp. nov., an alkaliphilic sulfate-reducing bacteria from mud volcano of Taman peninsula, Russia.</title>
        <authorList>
            <person name="Frolova A."/>
            <person name="Merkel A.Y."/>
            <person name="Slobodkin A.I."/>
        </authorList>
    </citation>
    <scope>NUCLEOTIDE SEQUENCE [LARGE SCALE GENOMIC DNA]</scope>
    <source>
        <strain evidence="11 12">F-1</strain>
    </source>
</reference>
<keyword evidence="5 8" id="KW-0067">ATP-binding</keyword>
<dbReference type="InterPro" id="IPR051602">
    <property type="entry name" value="ACC_Biotin_Carboxylase"/>
</dbReference>
<dbReference type="GO" id="GO:0004075">
    <property type="term" value="F:biotin carboxylase activity"/>
    <property type="evidence" value="ECO:0007669"/>
    <property type="project" value="UniProtKB-EC"/>
</dbReference>
<comment type="function">
    <text evidence="1">This protein is a component of the acetyl coenzyme A carboxylase complex; first, biotin carboxylase catalyzes the carboxylation of the carrier protein and then the transcarboxylase transfers the carboxyl group to form malonyl-CoA.</text>
</comment>
<keyword evidence="12" id="KW-1185">Reference proteome</keyword>
<comment type="caution">
    <text evidence="11">The sequence shown here is derived from an EMBL/GenBank/DDBJ whole genome shotgun (WGS) entry which is preliminary data.</text>
</comment>
<dbReference type="InterPro" id="IPR016185">
    <property type="entry name" value="PreATP-grasp_dom_sf"/>
</dbReference>
<evidence type="ECO:0000313" key="11">
    <source>
        <dbReference type="EMBL" id="MUM78713.1"/>
    </source>
</evidence>
<dbReference type="Gene3D" id="3.40.50.20">
    <property type="match status" value="1"/>
</dbReference>
<dbReference type="Pfam" id="PF00289">
    <property type="entry name" value="Biotin_carb_N"/>
    <property type="match status" value="1"/>
</dbReference>
<organism evidence="11 12">
    <name type="scientific">Pseudodesulfovibrio alkaliphilus</name>
    <dbReference type="NCBI Taxonomy" id="2661613"/>
    <lineage>
        <taxon>Bacteria</taxon>
        <taxon>Pseudomonadati</taxon>
        <taxon>Thermodesulfobacteriota</taxon>
        <taxon>Desulfovibrionia</taxon>
        <taxon>Desulfovibrionales</taxon>
        <taxon>Desulfovibrionaceae</taxon>
    </lineage>
</organism>
<name>A0A7K1KRI5_9BACT</name>
<dbReference type="InterPro" id="IPR005482">
    <property type="entry name" value="Biotin_COase_C"/>
</dbReference>
<dbReference type="SMART" id="SM00878">
    <property type="entry name" value="Biotin_carb_C"/>
    <property type="match status" value="1"/>
</dbReference>
<accession>A0A7K1KRI5</accession>
<dbReference type="EC" id="6.3.4.14" evidence="2"/>
<evidence type="ECO:0000256" key="1">
    <source>
        <dbReference type="ARBA" id="ARBA00003761"/>
    </source>
</evidence>